<dbReference type="InterPro" id="IPR036388">
    <property type="entry name" value="WH-like_DNA-bd_sf"/>
</dbReference>
<reference evidence="3 4" key="1">
    <citation type="submission" date="2016-10" db="EMBL/GenBank/DDBJ databases">
        <authorList>
            <person name="de Groot N.N."/>
        </authorList>
    </citation>
    <scope>NUCLEOTIDE SEQUENCE [LARGE SCALE GENOMIC DNA]</scope>
    <source>
        <strain evidence="4">P4-7,KCTC 19426,CECT 7604</strain>
    </source>
</reference>
<name>A0A1H0P6S0_9ACTN</name>
<accession>A0A1H0P6S0</accession>
<feature type="compositionally biased region" description="Pro residues" evidence="1">
    <location>
        <begin position="9"/>
        <end position="18"/>
    </location>
</feature>
<dbReference type="InterPro" id="IPR001845">
    <property type="entry name" value="HTH_ArsR_DNA-bd_dom"/>
</dbReference>
<dbReference type="InterPro" id="IPR036390">
    <property type="entry name" value="WH_DNA-bd_sf"/>
</dbReference>
<dbReference type="AlphaFoldDB" id="A0A1H0P6S0"/>
<dbReference type="Pfam" id="PF12840">
    <property type="entry name" value="HTH_20"/>
    <property type="match status" value="1"/>
</dbReference>
<evidence type="ECO:0000256" key="1">
    <source>
        <dbReference type="SAM" id="MobiDB-lite"/>
    </source>
</evidence>
<dbReference type="SUPFAM" id="SSF46785">
    <property type="entry name" value="Winged helix' DNA-binding domain"/>
    <property type="match status" value="1"/>
</dbReference>
<gene>
    <name evidence="3" type="ORF">SAMN04515671_2648</name>
</gene>
<sequence>MPQRSTPQAPDPTDPPTTPADDRPSVHLRDARSLRAFAHPLRVALISALRVHGPLTATQAAAIVDDSPSNCSFHLRTLASFGLIEEIPGSDGRQRLWRVVRGGVSFDPDPTAESRTAARLAAQVFHRHTLSGLYDWMDQQPDASPEWQEAWFDSNWTVSVTAAELSEISERIAAIIRPFVRRRRSRPDEPGESPVSLTAFAYPHRTPSQSPADPPEPV</sequence>
<evidence type="ECO:0000313" key="4">
    <source>
        <dbReference type="Proteomes" id="UP000198741"/>
    </source>
</evidence>
<dbReference type="SMART" id="SM00418">
    <property type="entry name" value="HTH_ARSR"/>
    <property type="match status" value="1"/>
</dbReference>
<feature type="region of interest" description="Disordered" evidence="1">
    <location>
        <begin position="1"/>
        <end position="25"/>
    </location>
</feature>
<feature type="region of interest" description="Disordered" evidence="1">
    <location>
        <begin position="183"/>
        <end position="218"/>
    </location>
</feature>
<dbReference type="EMBL" id="LT629710">
    <property type="protein sequence ID" value="SDP00732.1"/>
    <property type="molecule type" value="Genomic_DNA"/>
</dbReference>
<dbReference type="OrthoDB" id="7945987at2"/>
<dbReference type="Gene3D" id="1.10.10.10">
    <property type="entry name" value="Winged helix-like DNA-binding domain superfamily/Winged helix DNA-binding domain"/>
    <property type="match status" value="1"/>
</dbReference>
<dbReference type="InterPro" id="IPR011991">
    <property type="entry name" value="ArsR-like_HTH"/>
</dbReference>
<dbReference type="STRING" id="1090615.SAMN04515671_2648"/>
<keyword evidence="4" id="KW-1185">Reference proteome</keyword>
<evidence type="ECO:0000313" key="3">
    <source>
        <dbReference type="EMBL" id="SDP00732.1"/>
    </source>
</evidence>
<evidence type="ECO:0000259" key="2">
    <source>
        <dbReference type="SMART" id="SM00418"/>
    </source>
</evidence>
<dbReference type="Proteomes" id="UP000198741">
    <property type="component" value="Chromosome I"/>
</dbReference>
<organism evidence="3 4">
    <name type="scientific">Nakamurella panacisegetis</name>
    <dbReference type="NCBI Taxonomy" id="1090615"/>
    <lineage>
        <taxon>Bacteria</taxon>
        <taxon>Bacillati</taxon>
        <taxon>Actinomycetota</taxon>
        <taxon>Actinomycetes</taxon>
        <taxon>Nakamurellales</taxon>
        <taxon>Nakamurellaceae</taxon>
        <taxon>Nakamurella</taxon>
    </lineage>
</organism>
<feature type="domain" description="HTH arsR-type" evidence="2">
    <location>
        <begin position="32"/>
        <end position="120"/>
    </location>
</feature>
<proteinExistence type="predicted"/>
<protein>
    <submittedName>
        <fullName evidence="3">Helix-turn-helix domain-containing protein</fullName>
    </submittedName>
</protein>
<dbReference type="CDD" id="cd00090">
    <property type="entry name" value="HTH_ARSR"/>
    <property type="match status" value="1"/>
</dbReference>
<dbReference type="GO" id="GO:0003700">
    <property type="term" value="F:DNA-binding transcription factor activity"/>
    <property type="evidence" value="ECO:0007669"/>
    <property type="project" value="InterPro"/>
</dbReference>
<dbReference type="RefSeq" id="WP_090476515.1">
    <property type="nucleotide sequence ID" value="NZ_LT629710.1"/>
</dbReference>